<protein>
    <recommendedName>
        <fullName evidence="3">EB domain-containing protein</fullName>
    </recommendedName>
</protein>
<accession>A0A4U5NCF7</accession>
<reference evidence="1 2" key="2">
    <citation type="journal article" date="2019" name="G3 (Bethesda)">
        <title>Hybrid Assembly of the Genome of the Entomopathogenic Nematode Steinernema carpocapsae Identifies the X-Chromosome.</title>
        <authorList>
            <person name="Serra L."/>
            <person name="Macchietto M."/>
            <person name="Macias-Munoz A."/>
            <person name="McGill C.J."/>
            <person name="Rodriguez I.M."/>
            <person name="Rodriguez B."/>
            <person name="Murad R."/>
            <person name="Mortazavi A."/>
        </authorList>
    </citation>
    <scope>NUCLEOTIDE SEQUENCE [LARGE SCALE GENOMIC DNA]</scope>
    <source>
        <strain evidence="1 2">ALL</strain>
    </source>
</reference>
<evidence type="ECO:0008006" key="3">
    <source>
        <dbReference type="Google" id="ProtNLM"/>
    </source>
</evidence>
<evidence type="ECO:0000313" key="2">
    <source>
        <dbReference type="Proteomes" id="UP000298663"/>
    </source>
</evidence>
<sequence length="425" mass="45636">MQPRMRRRSTMHQRRLLSPATMPQRNLCCVRSRQQAYLTVSPLRSTCNGGFQCGPGMECANGGCCPFPQCPSGVTASQRCQIGGGCPSGQLCENGMCCPMPVCQNQQVALQMCGMGNACPMGFVCEGRGCCPEPMPLCPNGGRATQKCVRGSECPPGYGCTPLGGCCLLSYEPVCPMNLNPVCQCSPTSACPAQSSCSMGTCCTSAVTTYNQVPGTSCQHNTQCNGYSSSCSSCVQNVCVCVNGATSNGASCQQLSPVVVHQARTGCDQYGSPCRFVISTARRKPLFAPVGNTTETPLWFNVASKRKCVMNSTEPGFDSDSTCLPSEKCINGECKMKLWPGEYGCSEDIECSSRCPNTYCEMRSDKNIPQCQCKNGLLLYGRCFEQCPPGFHESGAYCMHDNEETFWKNADAQDNLKQLLNGGQC</sequence>
<keyword evidence="2" id="KW-1185">Reference proteome</keyword>
<dbReference type="SMART" id="SM00289">
    <property type="entry name" value="WR1"/>
    <property type="match status" value="5"/>
</dbReference>
<reference evidence="1 2" key="1">
    <citation type="journal article" date="2015" name="Genome Biol.">
        <title>Comparative genomics of Steinernema reveals deeply conserved gene regulatory networks.</title>
        <authorList>
            <person name="Dillman A.R."/>
            <person name="Macchietto M."/>
            <person name="Porter C.F."/>
            <person name="Rogers A."/>
            <person name="Williams B."/>
            <person name="Antoshechkin I."/>
            <person name="Lee M.M."/>
            <person name="Goodwin Z."/>
            <person name="Lu X."/>
            <person name="Lewis E.E."/>
            <person name="Goodrich-Blair H."/>
            <person name="Stock S.P."/>
            <person name="Adams B.J."/>
            <person name="Sternberg P.W."/>
            <person name="Mortazavi A."/>
        </authorList>
    </citation>
    <scope>NUCLEOTIDE SEQUENCE [LARGE SCALE GENOMIC DNA]</scope>
    <source>
        <strain evidence="1 2">ALL</strain>
    </source>
</reference>
<dbReference type="PANTHER" id="PTHR34150">
    <property type="entry name" value="PROTEIN CBG08832-RELATED"/>
    <property type="match status" value="1"/>
</dbReference>
<dbReference type="AlphaFoldDB" id="A0A4U5NCF7"/>
<comment type="caution">
    <text evidence="1">The sequence shown here is derived from an EMBL/GenBank/DDBJ whole genome shotgun (WGS) entry which is preliminary data.</text>
</comment>
<dbReference type="Proteomes" id="UP000298663">
    <property type="component" value="Unassembled WGS sequence"/>
</dbReference>
<gene>
    <name evidence="1" type="ORF">L596_014338</name>
</gene>
<dbReference type="InterPro" id="IPR006150">
    <property type="entry name" value="Cys_repeat_1"/>
</dbReference>
<name>A0A4U5NCF7_STECR</name>
<dbReference type="EMBL" id="AZBU02000004">
    <property type="protein sequence ID" value="TKR80232.1"/>
    <property type="molecule type" value="Genomic_DNA"/>
</dbReference>
<proteinExistence type="predicted"/>
<evidence type="ECO:0000313" key="1">
    <source>
        <dbReference type="EMBL" id="TKR80232.1"/>
    </source>
</evidence>
<organism evidence="1 2">
    <name type="scientific">Steinernema carpocapsae</name>
    <name type="common">Entomopathogenic nematode</name>
    <dbReference type="NCBI Taxonomy" id="34508"/>
    <lineage>
        <taxon>Eukaryota</taxon>
        <taxon>Metazoa</taxon>
        <taxon>Ecdysozoa</taxon>
        <taxon>Nematoda</taxon>
        <taxon>Chromadorea</taxon>
        <taxon>Rhabditida</taxon>
        <taxon>Tylenchina</taxon>
        <taxon>Panagrolaimomorpha</taxon>
        <taxon>Strongyloidoidea</taxon>
        <taxon>Steinernematidae</taxon>
        <taxon>Steinernema</taxon>
    </lineage>
</organism>
<dbReference type="OrthoDB" id="5912424at2759"/>
<dbReference type="PANTHER" id="PTHR34150:SF4">
    <property type="entry name" value="CHITIN BINDING DOMAIN (CHTBD2) CONTAINING"/>
    <property type="match status" value="1"/>
</dbReference>